<proteinExistence type="predicted"/>
<comment type="caution">
    <text evidence="1">The sequence shown here is derived from an EMBL/GenBank/DDBJ whole genome shotgun (WGS) entry which is preliminary data.</text>
</comment>
<dbReference type="Proteomes" id="UP000828941">
    <property type="component" value="Chromosome 6"/>
</dbReference>
<protein>
    <submittedName>
        <fullName evidence="1">Uncharacterized protein</fullName>
    </submittedName>
</protein>
<dbReference type="EMBL" id="CM039431">
    <property type="protein sequence ID" value="KAI4337237.1"/>
    <property type="molecule type" value="Genomic_DNA"/>
</dbReference>
<keyword evidence="2" id="KW-1185">Reference proteome</keyword>
<evidence type="ECO:0000313" key="2">
    <source>
        <dbReference type="Proteomes" id="UP000828941"/>
    </source>
</evidence>
<organism evidence="1 2">
    <name type="scientific">Bauhinia variegata</name>
    <name type="common">Purple orchid tree</name>
    <name type="synonym">Phanera variegata</name>
    <dbReference type="NCBI Taxonomy" id="167791"/>
    <lineage>
        <taxon>Eukaryota</taxon>
        <taxon>Viridiplantae</taxon>
        <taxon>Streptophyta</taxon>
        <taxon>Embryophyta</taxon>
        <taxon>Tracheophyta</taxon>
        <taxon>Spermatophyta</taxon>
        <taxon>Magnoliopsida</taxon>
        <taxon>eudicotyledons</taxon>
        <taxon>Gunneridae</taxon>
        <taxon>Pentapetalae</taxon>
        <taxon>rosids</taxon>
        <taxon>fabids</taxon>
        <taxon>Fabales</taxon>
        <taxon>Fabaceae</taxon>
        <taxon>Cercidoideae</taxon>
        <taxon>Cercideae</taxon>
        <taxon>Bauhiniinae</taxon>
        <taxon>Bauhinia</taxon>
    </lineage>
</organism>
<reference evidence="1 2" key="1">
    <citation type="journal article" date="2022" name="DNA Res.">
        <title>Chromosomal-level genome assembly of the orchid tree Bauhinia variegata (Leguminosae; Cercidoideae) supports the allotetraploid origin hypothesis of Bauhinia.</title>
        <authorList>
            <person name="Zhong Y."/>
            <person name="Chen Y."/>
            <person name="Zheng D."/>
            <person name="Pang J."/>
            <person name="Liu Y."/>
            <person name="Luo S."/>
            <person name="Meng S."/>
            <person name="Qian L."/>
            <person name="Wei D."/>
            <person name="Dai S."/>
            <person name="Zhou R."/>
        </authorList>
    </citation>
    <scope>NUCLEOTIDE SEQUENCE [LARGE SCALE GENOMIC DNA]</scope>
    <source>
        <strain evidence="1">BV-YZ2020</strain>
    </source>
</reference>
<accession>A0ACB9NLX6</accession>
<name>A0ACB9NLX6_BAUVA</name>
<sequence>MESGAVPKSATDSVNRTLANVEELQNHMQEFLALFKPEVLAQMPPLERAQSQLMFAKITSTLFTLKLRCTGVNPDGHRVKSELERLSLYQDKMERLVDLSKAPLRPSTTLNSQAATRVIEHSLPDLTPEQRRHLRDISRGEGQKMDYEERSGQKKRKYRTSEKQSVQMAAKEFLEKAARELLGNSSDDIKGPVQIDVSDDE</sequence>
<evidence type="ECO:0000313" key="1">
    <source>
        <dbReference type="EMBL" id="KAI4337237.1"/>
    </source>
</evidence>
<gene>
    <name evidence="1" type="ORF">L6164_015680</name>
</gene>